<feature type="compositionally biased region" description="Polar residues" evidence="2">
    <location>
        <begin position="160"/>
        <end position="170"/>
    </location>
</feature>
<dbReference type="GO" id="GO:0008270">
    <property type="term" value="F:zinc ion binding"/>
    <property type="evidence" value="ECO:0007669"/>
    <property type="project" value="UniProtKB-KW"/>
</dbReference>
<organism evidence="4 5">
    <name type="scientific">Nocardiopsis algeriensis</name>
    <dbReference type="NCBI Taxonomy" id="1478215"/>
    <lineage>
        <taxon>Bacteria</taxon>
        <taxon>Bacillati</taxon>
        <taxon>Actinomycetota</taxon>
        <taxon>Actinomycetes</taxon>
        <taxon>Streptosporangiales</taxon>
        <taxon>Nocardiopsidaceae</taxon>
        <taxon>Nocardiopsis</taxon>
    </lineage>
</organism>
<dbReference type="RefSeq" id="WP_184290354.1">
    <property type="nucleotide sequence ID" value="NZ_JACHJO010000005.1"/>
</dbReference>
<evidence type="ECO:0000313" key="4">
    <source>
        <dbReference type="EMBL" id="MBB6119848.1"/>
    </source>
</evidence>
<keyword evidence="1" id="KW-0863">Zinc-finger</keyword>
<evidence type="ECO:0000313" key="5">
    <source>
        <dbReference type="Proteomes" id="UP000536604"/>
    </source>
</evidence>
<proteinExistence type="predicted"/>
<reference evidence="4 5" key="1">
    <citation type="submission" date="2020-08" db="EMBL/GenBank/DDBJ databases">
        <title>Genomic Encyclopedia of Type Strains, Phase III (KMG-III): the genomes of soil and plant-associated and newly described type strains.</title>
        <authorList>
            <person name="Whitman W."/>
        </authorList>
    </citation>
    <scope>NUCLEOTIDE SEQUENCE [LARGE SCALE GENOMIC DNA]</scope>
    <source>
        <strain evidence="4 5">CECT 8712</strain>
    </source>
</reference>
<dbReference type="Proteomes" id="UP000536604">
    <property type="component" value="Unassembled WGS sequence"/>
</dbReference>
<evidence type="ECO:0000256" key="2">
    <source>
        <dbReference type="SAM" id="MobiDB-lite"/>
    </source>
</evidence>
<evidence type="ECO:0000259" key="3">
    <source>
        <dbReference type="PROSITE" id="PS50966"/>
    </source>
</evidence>
<keyword evidence="5" id="KW-1185">Reference proteome</keyword>
<accession>A0A841IUK4</accession>
<keyword evidence="1" id="KW-0862">Zinc</keyword>
<dbReference type="InterPro" id="IPR007527">
    <property type="entry name" value="Znf_SWIM"/>
</dbReference>
<dbReference type="PANTHER" id="PTHR38133">
    <property type="entry name" value="SLR1429 PROTEIN"/>
    <property type="match status" value="1"/>
</dbReference>
<dbReference type="EMBL" id="JACHJO010000005">
    <property type="protein sequence ID" value="MBB6119848.1"/>
    <property type="molecule type" value="Genomic_DNA"/>
</dbReference>
<protein>
    <submittedName>
        <fullName evidence="4">Putative Zn finger protein</fullName>
    </submittedName>
</protein>
<dbReference type="AlphaFoldDB" id="A0A841IUK4"/>
<feature type="domain" description="SWIM-type" evidence="3">
    <location>
        <begin position="86"/>
        <end position="122"/>
    </location>
</feature>
<name>A0A841IUK4_9ACTN</name>
<sequence>MSGREWSELVGRALPGKGVPGAVRLSVRPGEVSALVGGQEVSLIRAVPGEADWERVCAALASQPLFGSRVLAGELPVAVAEVFALLGVDLVPRGWDSLVATCSCDRWEGVCVHLAAAAAALADEAERDPFVLTRWLGRERRALQAQVRTLGAINIPTMPEETTGNNSSGTAMEEDSSVSSGTETPAEPGSAAAFWSAPALPAPPVLPRSAGERIRAAAPGALADELPRFSEPGT</sequence>
<evidence type="ECO:0000256" key="1">
    <source>
        <dbReference type="PROSITE-ProRule" id="PRU00325"/>
    </source>
</evidence>
<dbReference type="PROSITE" id="PS50966">
    <property type="entry name" value="ZF_SWIM"/>
    <property type="match status" value="1"/>
</dbReference>
<feature type="region of interest" description="Disordered" evidence="2">
    <location>
        <begin position="156"/>
        <end position="195"/>
    </location>
</feature>
<gene>
    <name evidence="4" type="ORF">FHS13_001799</name>
</gene>
<keyword evidence="1" id="KW-0479">Metal-binding</keyword>
<comment type="caution">
    <text evidence="4">The sequence shown here is derived from an EMBL/GenBank/DDBJ whole genome shotgun (WGS) entry which is preliminary data.</text>
</comment>
<dbReference type="PANTHER" id="PTHR38133:SF1">
    <property type="entry name" value="SLR1429 PROTEIN"/>
    <property type="match status" value="1"/>
</dbReference>